<feature type="region of interest" description="Disordered" evidence="5">
    <location>
        <begin position="44"/>
        <end position="78"/>
    </location>
</feature>
<keyword evidence="1" id="KW-0479">Metal-binding</keyword>
<dbReference type="CDD" id="cd00051">
    <property type="entry name" value="EFh"/>
    <property type="match status" value="1"/>
</dbReference>
<feature type="domain" description="EF-hand" evidence="6">
    <location>
        <begin position="252"/>
        <end position="287"/>
    </location>
</feature>
<protein>
    <submittedName>
        <fullName evidence="7">Calcium and integrin binding 1</fullName>
    </submittedName>
</protein>
<keyword evidence="3" id="KW-0106">Calcium</keyword>
<feature type="region of interest" description="Disordered" evidence="5">
    <location>
        <begin position="128"/>
        <end position="180"/>
    </location>
</feature>
<evidence type="ECO:0000259" key="6">
    <source>
        <dbReference type="PROSITE" id="PS50222"/>
    </source>
</evidence>
<dbReference type="InterPro" id="IPR002048">
    <property type="entry name" value="EF_hand_dom"/>
</dbReference>
<dbReference type="Ensembl" id="ENSPTXT00000022993.1">
    <property type="protein sequence ID" value="ENSPTXP00000022312.1"/>
    <property type="gene ID" value="ENSPTXG00000015432.1"/>
</dbReference>
<dbReference type="Pfam" id="PF13499">
    <property type="entry name" value="EF-hand_7"/>
    <property type="match status" value="1"/>
</dbReference>
<sequence>QVEARCGQEGLAGRGLHPELPVQVEAVQVQVVDGGKGAQAVEAQAEAGVGAEEHGLQPRPQGLGGEDLRQGQRRVGDEQHVAPLQRADVDGHQGPGRAGAGAAQAEEGLLPPDLAEVELPRVEALPDAADLLGPPPLRRPLDVQLGHQPQPAREAPRREPAQAVAEQAPPQPLGPAFPQRPVEARPGGVDGRPRAAAAAARPLHPAQHQLLRPVGKELGALCRIFSTAEPGEAALSFEDFLDLLSVFSDSATPEVKSHYAFRLFDFDDDGTLDKKDLEKLVNSLTGEGEDSRLSLVEMEQLIQNILEESDIDKDGTINLSEFQHIISRSPDFTSSFKIVL</sequence>
<evidence type="ECO:0000256" key="1">
    <source>
        <dbReference type="ARBA" id="ARBA00022723"/>
    </source>
</evidence>
<evidence type="ECO:0000256" key="4">
    <source>
        <dbReference type="ARBA" id="ARBA00022842"/>
    </source>
</evidence>
<dbReference type="Proteomes" id="UP000472273">
    <property type="component" value="Unplaced"/>
</dbReference>
<dbReference type="AlphaFoldDB" id="A0A670ZHM1"/>
<dbReference type="PANTHER" id="PTHR45791">
    <property type="entry name" value="CALCIUM AND INTEGRIN BINDING FAMILY MEMBER 2"/>
    <property type="match status" value="1"/>
</dbReference>
<name>A0A670ZHM1_PSETE</name>
<feature type="region of interest" description="Disordered" evidence="5">
    <location>
        <begin position="85"/>
        <end position="104"/>
    </location>
</feature>
<evidence type="ECO:0000313" key="7">
    <source>
        <dbReference type="Ensembl" id="ENSPTXP00000022312.1"/>
    </source>
</evidence>
<keyword evidence="8" id="KW-1185">Reference proteome</keyword>
<evidence type="ECO:0000256" key="5">
    <source>
        <dbReference type="SAM" id="MobiDB-lite"/>
    </source>
</evidence>
<dbReference type="GO" id="GO:0000287">
    <property type="term" value="F:magnesium ion binding"/>
    <property type="evidence" value="ECO:0007669"/>
    <property type="project" value="TreeGrafter"/>
</dbReference>
<evidence type="ECO:0000256" key="3">
    <source>
        <dbReference type="ARBA" id="ARBA00022837"/>
    </source>
</evidence>
<keyword evidence="4" id="KW-0460">Magnesium</keyword>
<evidence type="ECO:0000256" key="2">
    <source>
        <dbReference type="ARBA" id="ARBA00022737"/>
    </source>
</evidence>
<dbReference type="SMART" id="SM00054">
    <property type="entry name" value="EFh"/>
    <property type="match status" value="2"/>
</dbReference>
<evidence type="ECO:0000313" key="8">
    <source>
        <dbReference type="Proteomes" id="UP000472273"/>
    </source>
</evidence>
<proteinExistence type="predicted"/>
<dbReference type="SUPFAM" id="SSF47473">
    <property type="entry name" value="EF-hand"/>
    <property type="match status" value="1"/>
</dbReference>
<organism evidence="7 8">
    <name type="scientific">Pseudonaja textilis</name>
    <name type="common">Eastern brown snake</name>
    <dbReference type="NCBI Taxonomy" id="8673"/>
    <lineage>
        <taxon>Eukaryota</taxon>
        <taxon>Metazoa</taxon>
        <taxon>Chordata</taxon>
        <taxon>Craniata</taxon>
        <taxon>Vertebrata</taxon>
        <taxon>Euteleostomi</taxon>
        <taxon>Lepidosauria</taxon>
        <taxon>Squamata</taxon>
        <taxon>Bifurcata</taxon>
        <taxon>Unidentata</taxon>
        <taxon>Episquamata</taxon>
        <taxon>Toxicofera</taxon>
        <taxon>Serpentes</taxon>
        <taxon>Colubroidea</taxon>
        <taxon>Elapidae</taxon>
        <taxon>Hydrophiinae</taxon>
        <taxon>Pseudonaja</taxon>
    </lineage>
</organism>
<dbReference type="GO" id="GO:0005509">
    <property type="term" value="F:calcium ion binding"/>
    <property type="evidence" value="ECO:0007669"/>
    <property type="project" value="InterPro"/>
</dbReference>
<reference evidence="7" key="1">
    <citation type="submission" date="2025-08" db="UniProtKB">
        <authorList>
            <consortium name="Ensembl"/>
        </authorList>
    </citation>
    <scope>IDENTIFICATION</scope>
</reference>
<dbReference type="PROSITE" id="PS00018">
    <property type="entry name" value="EF_HAND_1"/>
    <property type="match status" value="2"/>
</dbReference>
<gene>
    <name evidence="7" type="primary">CIB1</name>
</gene>
<feature type="compositionally biased region" description="Basic and acidic residues" evidence="5">
    <location>
        <begin position="66"/>
        <end position="78"/>
    </location>
</feature>
<dbReference type="InterPro" id="IPR051433">
    <property type="entry name" value="CIBP"/>
</dbReference>
<dbReference type="PANTHER" id="PTHR45791:SF1">
    <property type="entry name" value="CALCIUM AND INTEGRIN BINDING FAMILY MEMBER 1"/>
    <property type="match status" value="1"/>
</dbReference>
<dbReference type="GeneTree" id="ENSGT00940000158927"/>
<dbReference type="InterPro" id="IPR011992">
    <property type="entry name" value="EF-hand-dom_pair"/>
</dbReference>
<dbReference type="FunFam" id="1.10.238.10:FF:000079">
    <property type="entry name" value="Calcium and integrin-binding family member 2"/>
    <property type="match status" value="1"/>
</dbReference>
<keyword evidence="2" id="KW-0677">Repeat</keyword>
<dbReference type="PROSITE" id="PS50222">
    <property type="entry name" value="EF_HAND_2"/>
    <property type="match status" value="2"/>
</dbReference>
<dbReference type="InterPro" id="IPR018247">
    <property type="entry name" value="EF_Hand_1_Ca_BS"/>
</dbReference>
<accession>A0A670ZHM1</accession>
<reference evidence="7" key="2">
    <citation type="submission" date="2025-09" db="UniProtKB">
        <authorList>
            <consortium name="Ensembl"/>
        </authorList>
    </citation>
    <scope>IDENTIFICATION</scope>
</reference>
<feature type="domain" description="EF-hand" evidence="6">
    <location>
        <begin position="297"/>
        <end position="332"/>
    </location>
</feature>
<dbReference type="Gene3D" id="1.10.238.10">
    <property type="entry name" value="EF-hand"/>
    <property type="match status" value="1"/>
</dbReference>